<name>A0A6A9V1N9_9ACTN</name>
<dbReference type="Pfam" id="PF13692">
    <property type="entry name" value="Glyco_trans_1_4"/>
    <property type="match status" value="1"/>
</dbReference>
<keyword evidence="1" id="KW-0328">Glycosyltransferase</keyword>
<dbReference type="Pfam" id="PF13439">
    <property type="entry name" value="Glyco_transf_4"/>
    <property type="match status" value="1"/>
</dbReference>
<dbReference type="PANTHER" id="PTHR12526">
    <property type="entry name" value="GLYCOSYLTRANSFERASE"/>
    <property type="match status" value="1"/>
</dbReference>
<gene>
    <name evidence="4" type="ORF">GC722_15935</name>
</gene>
<dbReference type="GO" id="GO:0016757">
    <property type="term" value="F:glycosyltransferase activity"/>
    <property type="evidence" value="ECO:0007669"/>
    <property type="project" value="UniProtKB-KW"/>
</dbReference>
<reference evidence="4 5" key="1">
    <citation type="submission" date="2019-12" db="EMBL/GenBank/DDBJ databases">
        <title>Auraticoccus cholistani sp. nov., an actinomycete isolated from soil of Cholistan desert.</title>
        <authorList>
            <person name="Cheema M.T."/>
        </authorList>
    </citation>
    <scope>NUCLEOTIDE SEQUENCE [LARGE SCALE GENOMIC DNA]</scope>
    <source>
        <strain evidence="4 5">F435</strain>
    </source>
</reference>
<dbReference type="CDD" id="cd03801">
    <property type="entry name" value="GT4_PimA-like"/>
    <property type="match status" value="1"/>
</dbReference>
<dbReference type="PANTHER" id="PTHR12526:SF600">
    <property type="entry name" value="GLYCOSYL TRANSFERASE GROUP 1"/>
    <property type="match status" value="1"/>
</dbReference>
<evidence type="ECO:0000259" key="3">
    <source>
        <dbReference type="Pfam" id="PF13439"/>
    </source>
</evidence>
<keyword evidence="2 4" id="KW-0808">Transferase</keyword>
<dbReference type="EMBL" id="WPCU01000010">
    <property type="protein sequence ID" value="MVA77495.1"/>
    <property type="molecule type" value="Genomic_DNA"/>
</dbReference>
<comment type="caution">
    <text evidence="4">The sequence shown here is derived from an EMBL/GenBank/DDBJ whole genome shotgun (WGS) entry which is preliminary data.</text>
</comment>
<evidence type="ECO:0000313" key="5">
    <source>
        <dbReference type="Proteomes" id="UP000435304"/>
    </source>
</evidence>
<feature type="domain" description="Glycosyltransferase subfamily 4-like N-terminal" evidence="3">
    <location>
        <begin position="19"/>
        <end position="187"/>
    </location>
</feature>
<dbReference type="AlphaFoldDB" id="A0A6A9V1N9"/>
<accession>A0A6A9V1N9</accession>
<protein>
    <submittedName>
        <fullName evidence="4">Glycosyltransferase</fullName>
    </submittedName>
</protein>
<evidence type="ECO:0000256" key="2">
    <source>
        <dbReference type="ARBA" id="ARBA00022679"/>
    </source>
</evidence>
<sequence length="381" mass="40957">MRIAYVCPDPGVPVFGTKGSSVHVRELVRTMRRHGHEVVLYCLRRGGEAPPDLADVAVTELPLPRTAAGLERELAIRDRVRQLQQRVVADGPWDLVHERYALWSAGAADRGPDGPPSVLEVNAPLPEEAARHRGLVQREQAEAVTRAALAGADVVSAVSDPVADWCRRSGAAPQAVLTVPNGVDVHRIRPVVRRAGPGWTLGFTGTFRPWHGTGTLVEAFAVLARRDAGVRLLMVGDGPQLPAVRQRVAELGLEPRVELTGALPHEEVVASLGRMDVAVAPYDDPGQDYFSPLKVFEYLAAGLPVVASDVGQLRELLTPGGRPAGCLTAPGDVDALVRGCELARRQAAAWGVRGRQLAVERHSWDGVWSRLQQALPLGAAR</sequence>
<evidence type="ECO:0000313" key="4">
    <source>
        <dbReference type="EMBL" id="MVA77495.1"/>
    </source>
</evidence>
<dbReference type="Gene3D" id="3.40.50.2000">
    <property type="entry name" value="Glycogen Phosphorylase B"/>
    <property type="match status" value="2"/>
</dbReference>
<dbReference type="InterPro" id="IPR028098">
    <property type="entry name" value="Glyco_trans_4-like_N"/>
</dbReference>
<dbReference type="SUPFAM" id="SSF53756">
    <property type="entry name" value="UDP-Glycosyltransferase/glycogen phosphorylase"/>
    <property type="match status" value="1"/>
</dbReference>
<keyword evidence="5" id="KW-1185">Reference proteome</keyword>
<dbReference type="Proteomes" id="UP000435304">
    <property type="component" value="Unassembled WGS sequence"/>
</dbReference>
<dbReference type="RefSeq" id="WP_156611720.1">
    <property type="nucleotide sequence ID" value="NZ_WPCU01000010.1"/>
</dbReference>
<proteinExistence type="predicted"/>
<evidence type="ECO:0000256" key="1">
    <source>
        <dbReference type="ARBA" id="ARBA00022676"/>
    </source>
</evidence>
<organism evidence="4 5">
    <name type="scientific">Auraticoccus cholistanensis</name>
    <dbReference type="NCBI Taxonomy" id="2656650"/>
    <lineage>
        <taxon>Bacteria</taxon>
        <taxon>Bacillati</taxon>
        <taxon>Actinomycetota</taxon>
        <taxon>Actinomycetes</taxon>
        <taxon>Propionibacteriales</taxon>
        <taxon>Propionibacteriaceae</taxon>
        <taxon>Auraticoccus</taxon>
    </lineage>
</organism>